<dbReference type="InterPro" id="IPR045076">
    <property type="entry name" value="MutS"/>
</dbReference>
<feature type="binding site" evidence="9">
    <location>
        <begin position="618"/>
        <end position="625"/>
    </location>
    <ligand>
        <name>ATP</name>
        <dbReference type="ChEBI" id="CHEBI:30616"/>
    </ligand>
</feature>
<dbReference type="CDD" id="cd03284">
    <property type="entry name" value="ABC_MutS1"/>
    <property type="match status" value="1"/>
</dbReference>
<keyword evidence="7 9" id="KW-0234">DNA repair</keyword>
<proteinExistence type="inferred from homology"/>
<dbReference type="NCBIfam" id="TIGR01070">
    <property type="entry name" value="mutS1"/>
    <property type="match status" value="1"/>
</dbReference>
<dbReference type="Gene3D" id="3.40.1170.10">
    <property type="entry name" value="DNA repair protein MutS, domain I"/>
    <property type="match status" value="1"/>
</dbReference>
<dbReference type="GO" id="GO:0006298">
    <property type="term" value="P:mismatch repair"/>
    <property type="evidence" value="ECO:0007669"/>
    <property type="project" value="UniProtKB-UniRule"/>
</dbReference>
<dbReference type="PANTHER" id="PTHR11361">
    <property type="entry name" value="DNA MISMATCH REPAIR PROTEIN MUTS FAMILY MEMBER"/>
    <property type="match status" value="1"/>
</dbReference>
<keyword evidence="4 9" id="KW-0227">DNA damage</keyword>
<evidence type="ECO:0000256" key="7">
    <source>
        <dbReference type="ARBA" id="ARBA00023204"/>
    </source>
</evidence>
<dbReference type="PROSITE" id="PS00486">
    <property type="entry name" value="DNA_MISMATCH_REPAIR_2"/>
    <property type="match status" value="1"/>
</dbReference>
<dbReference type="FunFam" id="3.40.50.300:FF:000283">
    <property type="entry name" value="DNA mismatch repair protein MutS"/>
    <property type="match status" value="1"/>
</dbReference>
<dbReference type="Pfam" id="PF05188">
    <property type="entry name" value="MutS_II"/>
    <property type="match status" value="1"/>
</dbReference>
<evidence type="ECO:0000256" key="1">
    <source>
        <dbReference type="ARBA" id="ARBA00006271"/>
    </source>
</evidence>
<dbReference type="InterPro" id="IPR007860">
    <property type="entry name" value="DNA_mmatch_repair_MutS_con_dom"/>
</dbReference>
<evidence type="ECO:0000256" key="9">
    <source>
        <dbReference type="HAMAP-Rule" id="MF_00096"/>
    </source>
</evidence>
<sequence length="856" mass="95626">MSAVKQPLQQHTPMMQQYLALKANHQDTLMFYRMGDFYELFFDDAKKAAALLDIGLTARGKSGGNAIPMAGVPYHAADNYISRLINLGESVVICEQVGDPKTSKGPVERKVTRIITPGTVSDEHYLKERHDNLLLALHTHKNQHGLAYFDMGSGRFNIMQLNTEEALISELERLQAAEILLSETHPFINQFNNQQLPLRKRPEWDFELTTATTSIKKQFGYHDLTGLDCINYPLALCAAGSLLHYLKETQRTTLSHIQGLRVEQHSDYLILDAATRRNLELTQNLQGSQKHTLAAVIDQSSTAMGSRLLRRWLHQPIRNTEKLTLRHSIINELLDNQAYLPLQKLLQNTADIERIVTRITLSSARPRDLTQLRDTLQLIPELFNHYKRLSDPAQHALTAAPLPQDDLLACLSKAIIDNPPQLIRDGGVIAPGFDAELDELRNLSANANDYLLQLEQREKEATGLSTLKVGYNRIHGYYIEISKAQAATAPDHYTRRQTLKNAERFITEELKGFEDKVLSAKERALAREKALYENILQHLAEHTESLQALATALAEFDVFANFAERAETLNLTAPTLTTEPGITIQQGRHLVVEHELQADFTPNDLNLQQNRRMLIITGPNMGGKSTYMRQTALITLLSYIGSFVPAQAVTIGPIDRIFTRIGAADDLASGRSTFMVEMSETANILHNATAHSLVLMDEIGRGTSTFDGLSLAWASAQHLAQSIKAFTLFATHYFELTALPGSVPNCHNVHLNAVEHDERIVFLHTVSEGAASQSYGLQVAQLAGVPSQVIQMAKAKLNTLEQPLPTTITTQPTQTTLNLDNKDEPQALKALRHLNPDELSPRQAQDALYQLKQLLR</sequence>
<dbReference type="RefSeq" id="WP_017376456.1">
    <property type="nucleotide sequence ID" value="NZ_CP012508.1"/>
</dbReference>
<evidence type="ECO:0000256" key="8">
    <source>
        <dbReference type="ARBA" id="ARBA00024647"/>
    </source>
</evidence>
<organism evidence="11 12">
    <name type="scientific">Piscirickettsia salmonis</name>
    <dbReference type="NCBI Taxonomy" id="1238"/>
    <lineage>
        <taxon>Bacteria</taxon>
        <taxon>Pseudomonadati</taxon>
        <taxon>Pseudomonadota</taxon>
        <taxon>Gammaproteobacteria</taxon>
        <taxon>Thiotrichales</taxon>
        <taxon>Piscirickettsiaceae</taxon>
        <taxon>Piscirickettsia</taxon>
    </lineage>
</organism>
<comment type="similarity">
    <text evidence="1 9 10">Belongs to the DNA mismatch repair MutS family.</text>
</comment>
<name>A0A1L6TB59_PISSA</name>
<dbReference type="Pfam" id="PF01624">
    <property type="entry name" value="MutS_I"/>
    <property type="match status" value="1"/>
</dbReference>
<dbReference type="Proteomes" id="UP000029558">
    <property type="component" value="Chromosome"/>
</dbReference>
<keyword evidence="5 9" id="KW-0067">ATP-binding</keyword>
<dbReference type="FunFam" id="1.10.1420.10:FF:000002">
    <property type="entry name" value="DNA mismatch repair protein MutS"/>
    <property type="match status" value="1"/>
</dbReference>
<dbReference type="OrthoDB" id="9802448at2"/>
<dbReference type="SUPFAM" id="SSF55271">
    <property type="entry name" value="DNA repair protein MutS, domain I"/>
    <property type="match status" value="1"/>
</dbReference>
<comment type="function">
    <text evidence="8 9">This protein is involved in the repair of mismatches in DNA. It is possible that it carries out the mismatch recognition step. This protein has a weak ATPase activity.</text>
</comment>
<reference evidence="11 12" key="1">
    <citation type="journal article" date="2014" name="Genome Announc.">
        <title>Comparative Genome Analysis of Two Isolates of the Fish Pathogen Piscirickettsia salmonis from Different Hosts Reveals Major Differences in Virulence-Associated Secretion Systems.</title>
        <authorList>
            <person name="Bohle H."/>
            <person name="Henriquez P."/>
            <person name="Grothusen H."/>
            <person name="Navas E."/>
            <person name="Sandoval A."/>
            <person name="Bustamante F."/>
            <person name="Bustos P."/>
            <person name="Mancilla M."/>
        </authorList>
    </citation>
    <scope>NUCLEOTIDE SEQUENCE [LARGE SCALE GENOMIC DNA]</scope>
    <source>
        <strain evidence="12">B1-32597</strain>
    </source>
</reference>
<dbReference type="EMBL" id="CP012508">
    <property type="protein sequence ID" value="ALB22544.1"/>
    <property type="molecule type" value="Genomic_DNA"/>
</dbReference>
<dbReference type="Pfam" id="PF05190">
    <property type="entry name" value="MutS_IV"/>
    <property type="match status" value="1"/>
</dbReference>
<dbReference type="GO" id="GO:0140664">
    <property type="term" value="F:ATP-dependent DNA damage sensor activity"/>
    <property type="evidence" value="ECO:0007669"/>
    <property type="project" value="InterPro"/>
</dbReference>
<dbReference type="GO" id="GO:0003684">
    <property type="term" value="F:damaged DNA binding"/>
    <property type="evidence" value="ECO:0007669"/>
    <property type="project" value="UniProtKB-UniRule"/>
</dbReference>
<dbReference type="SUPFAM" id="SSF52540">
    <property type="entry name" value="P-loop containing nucleoside triphosphate hydrolases"/>
    <property type="match status" value="1"/>
</dbReference>
<dbReference type="InterPro" id="IPR005748">
    <property type="entry name" value="DNA_mismatch_repair_MutS"/>
</dbReference>
<dbReference type="NCBIfam" id="NF003810">
    <property type="entry name" value="PRK05399.1"/>
    <property type="match status" value="1"/>
</dbReference>
<dbReference type="Gene3D" id="3.30.420.110">
    <property type="entry name" value="MutS, connector domain"/>
    <property type="match status" value="1"/>
</dbReference>
<dbReference type="InterPro" id="IPR016151">
    <property type="entry name" value="DNA_mismatch_repair_MutS_N"/>
</dbReference>
<dbReference type="InterPro" id="IPR007696">
    <property type="entry name" value="DNA_mismatch_repair_MutS_core"/>
</dbReference>
<evidence type="ECO:0000256" key="2">
    <source>
        <dbReference type="ARBA" id="ARBA00021982"/>
    </source>
</evidence>
<evidence type="ECO:0000256" key="3">
    <source>
        <dbReference type="ARBA" id="ARBA00022741"/>
    </source>
</evidence>
<dbReference type="InterPro" id="IPR007861">
    <property type="entry name" value="DNA_mismatch_repair_MutS_clamp"/>
</dbReference>
<evidence type="ECO:0000256" key="6">
    <source>
        <dbReference type="ARBA" id="ARBA00023125"/>
    </source>
</evidence>
<dbReference type="GO" id="GO:0005829">
    <property type="term" value="C:cytosol"/>
    <property type="evidence" value="ECO:0007669"/>
    <property type="project" value="TreeGrafter"/>
</dbReference>
<dbReference type="InterPro" id="IPR017261">
    <property type="entry name" value="DNA_mismatch_repair_MutS/MSH"/>
</dbReference>
<dbReference type="InterPro" id="IPR036187">
    <property type="entry name" value="DNA_mismatch_repair_MutS_sf"/>
</dbReference>
<dbReference type="AlphaFoldDB" id="A0A1L6TB59"/>
<dbReference type="Gene3D" id="6.10.140.430">
    <property type="match status" value="1"/>
</dbReference>
<dbReference type="Gene3D" id="3.40.50.300">
    <property type="entry name" value="P-loop containing nucleotide triphosphate hydrolases"/>
    <property type="match status" value="1"/>
</dbReference>
<dbReference type="FunFam" id="3.40.1170.10:FF:000001">
    <property type="entry name" value="DNA mismatch repair protein MutS"/>
    <property type="match status" value="1"/>
</dbReference>
<gene>
    <name evidence="9 11" type="primary">mutS</name>
    <name evidence="11" type="ORF">KU39_1362</name>
</gene>
<dbReference type="SMART" id="SM00534">
    <property type="entry name" value="MUTSac"/>
    <property type="match status" value="1"/>
</dbReference>
<dbReference type="HAMAP" id="MF_00096">
    <property type="entry name" value="MutS"/>
    <property type="match status" value="1"/>
</dbReference>
<dbReference type="SUPFAM" id="SSF48334">
    <property type="entry name" value="DNA repair protein MutS, domain III"/>
    <property type="match status" value="1"/>
</dbReference>
<evidence type="ECO:0000313" key="12">
    <source>
        <dbReference type="Proteomes" id="UP000029558"/>
    </source>
</evidence>
<dbReference type="InterPro" id="IPR000432">
    <property type="entry name" value="DNA_mismatch_repair_MutS_C"/>
</dbReference>
<dbReference type="Pfam" id="PF05192">
    <property type="entry name" value="MutS_III"/>
    <property type="match status" value="1"/>
</dbReference>
<keyword evidence="3 9" id="KW-0547">Nucleotide-binding</keyword>
<dbReference type="SUPFAM" id="SSF53150">
    <property type="entry name" value="DNA repair protein MutS, domain II"/>
    <property type="match status" value="1"/>
</dbReference>
<dbReference type="SMART" id="SM00533">
    <property type="entry name" value="MUTSd"/>
    <property type="match status" value="1"/>
</dbReference>
<dbReference type="InterPro" id="IPR036678">
    <property type="entry name" value="MutS_con_dom_sf"/>
</dbReference>
<dbReference type="GO" id="GO:0030983">
    <property type="term" value="F:mismatched DNA binding"/>
    <property type="evidence" value="ECO:0007669"/>
    <property type="project" value="InterPro"/>
</dbReference>
<dbReference type="PIRSF" id="PIRSF037677">
    <property type="entry name" value="DNA_mis_repair_Msh6"/>
    <property type="match status" value="1"/>
</dbReference>
<keyword evidence="6 9" id="KW-0238">DNA-binding</keyword>
<dbReference type="InterPro" id="IPR027417">
    <property type="entry name" value="P-loop_NTPase"/>
</dbReference>
<accession>A0A1L6TB59</accession>
<dbReference type="Gene3D" id="1.10.1420.10">
    <property type="match status" value="2"/>
</dbReference>
<evidence type="ECO:0000256" key="4">
    <source>
        <dbReference type="ARBA" id="ARBA00022763"/>
    </source>
</evidence>
<evidence type="ECO:0000313" key="11">
    <source>
        <dbReference type="EMBL" id="ALB22544.1"/>
    </source>
</evidence>
<dbReference type="PANTHER" id="PTHR11361:SF34">
    <property type="entry name" value="DNA MISMATCH REPAIR PROTEIN MSH1, MITOCHONDRIAL"/>
    <property type="match status" value="1"/>
</dbReference>
<dbReference type="GO" id="GO:0005524">
    <property type="term" value="F:ATP binding"/>
    <property type="evidence" value="ECO:0007669"/>
    <property type="project" value="UniProtKB-UniRule"/>
</dbReference>
<dbReference type="Pfam" id="PF00488">
    <property type="entry name" value="MutS_V"/>
    <property type="match status" value="1"/>
</dbReference>
<evidence type="ECO:0000256" key="10">
    <source>
        <dbReference type="RuleBase" id="RU003756"/>
    </source>
</evidence>
<evidence type="ECO:0000256" key="5">
    <source>
        <dbReference type="ARBA" id="ARBA00022840"/>
    </source>
</evidence>
<dbReference type="InterPro" id="IPR007695">
    <property type="entry name" value="DNA_mismatch_repair_MutS-lik_N"/>
</dbReference>
<protein>
    <recommendedName>
        <fullName evidence="2 9">DNA mismatch repair protein MutS</fullName>
    </recommendedName>
</protein>